<evidence type="ECO:0000313" key="2">
    <source>
        <dbReference type="Proteomes" id="UP000547209"/>
    </source>
</evidence>
<gene>
    <name evidence="1" type="ORF">H7C19_27845</name>
</gene>
<dbReference type="Proteomes" id="UP000547209">
    <property type="component" value="Unassembled WGS sequence"/>
</dbReference>
<protein>
    <recommendedName>
        <fullName evidence="3">Bacteriophage SP-beta YorD domain-containing protein</fullName>
    </recommendedName>
</protein>
<evidence type="ECO:0000313" key="1">
    <source>
        <dbReference type="EMBL" id="MBB6674501.1"/>
    </source>
</evidence>
<dbReference type="AlphaFoldDB" id="A0A7X0VI18"/>
<organism evidence="1 2">
    <name type="scientific">Cohnella nanjingensis</name>
    <dbReference type="NCBI Taxonomy" id="1387779"/>
    <lineage>
        <taxon>Bacteria</taxon>
        <taxon>Bacillati</taxon>
        <taxon>Bacillota</taxon>
        <taxon>Bacilli</taxon>
        <taxon>Bacillales</taxon>
        <taxon>Paenibacillaceae</taxon>
        <taxon>Cohnella</taxon>
    </lineage>
</organism>
<comment type="caution">
    <text evidence="1">The sequence shown here is derived from an EMBL/GenBank/DDBJ whole genome shotgun (WGS) entry which is preliminary data.</text>
</comment>
<dbReference type="RefSeq" id="WP_185672358.1">
    <property type="nucleotide sequence ID" value="NZ_JACJVP010000047.1"/>
</dbReference>
<reference evidence="1 2" key="1">
    <citation type="submission" date="2020-08" db="EMBL/GenBank/DDBJ databases">
        <title>Cohnella phylogeny.</title>
        <authorList>
            <person name="Dunlap C."/>
        </authorList>
    </citation>
    <scope>NUCLEOTIDE SEQUENCE [LARGE SCALE GENOMIC DNA]</scope>
    <source>
        <strain evidence="1 2">DSM 28246</strain>
    </source>
</reference>
<sequence>MKEAIIINNEGIYVGPIIVSDDFFGASPVYEAQGLVEIDEKPEELQITGYTIAERVPEGLFLPKWDFVESRWVEGLSAEEIEAIRNAPQPESPQQQIEKLVSDLDDAMTQLVIARDDNLTLMEAVAELYEMLLAKPERA</sequence>
<evidence type="ECO:0008006" key="3">
    <source>
        <dbReference type="Google" id="ProtNLM"/>
    </source>
</evidence>
<accession>A0A7X0VI18</accession>
<proteinExistence type="predicted"/>
<dbReference type="EMBL" id="JACJVP010000047">
    <property type="protein sequence ID" value="MBB6674501.1"/>
    <property type="molecule type" value="Genomic_DNA"/>
</dbReference>
<name>A0A7X0VI18_9BACL</name>
<keyword evidence="2" id="KW-1185">Reference proteome</keyword>